<dbReference type="EMBL" id="JACRSV010000004">
    <property type="protein sequence ID" value="MBC8560736.1"/>
    <property type="molecule type" value="Genomic_DNA"/>
</dbReference>
<dbReference type="SMART" id="SM00729">
    <property type="entry name" value="Elp3"/>
    <property type="match status" value="1"/>
</dbReference>
<protein>
    <submittedName>
        <fullName evidence="6">Radical SAM protein</fullName>
    </submittedName>
</protein>
<dbReference type="AlphaFoldDB" id="A0A926E3S6"/>
<dbReference type="Proteomes" id="UP000610760">
    <property type="component" value="Unassembled WGS sequence"/>
</dbReference>
<evidence type="ECO:0000259" key="5">
    <source>
        <dbReference type="PROSITE" id="PS51918"/>
    </source>
</evidence>
<dbReference type="CDD" id="cd01335">
    <property type="entry name" value="Radical_SAM"/>
    <property type="match status" value="1"/>
</dbReference>
<dbReference type="PROSITE" id="PS51918">
    <property type="entry name" value="RADICAL_SAM"/>
    <property type="match status" value="1"/>
</dbReference>
<dbReference type="InterPro" id="IPR034422">
    <property type="entry name" value="HydE/PylB-like"/>
</dbReference>
<evidence type="ECO:0000256" key="4">
    <source>
        <dbReference type="ARBA" id="ARBA00023014"/>
    </source>
</evidence>
<dbReference type="Pfam" id="PF04055">
    <property type="entry name" value="Radical_SAM"/>
    <property type="match status" value="1"/>
</dbReference>
<feature type="domain" description="Radical SAM core" evidence="5">
    <location>
        <begin position="34"/>
        <end position="254"/>
    </location>
</feature>
<dbReference type="InterPro" id="IPR013785">
    <property type="entry name" value="Aldolase_TIM"/>
</dbReference>
<evidence type="ECO:0000313" key="7">
    <source>
        <dbReference type="Proteomes" id="UP000610760"/>
    </source>
</evidence>
<dbReference type="PANTHER" id="PTHR43726">
    <property type="entry name" value="3-METHYLORNITHINE SYNTHASE"/>
    <property type="match status" value="1"/>
</dbReference>
<evidence type="ECO:0000256" key="2">
    <source>
        <dbReference type="ARBA" id="ARBA00022723"/>
    </source>
</evidence>
<evidence type="ECO:0000313" key="6">
    <source>
        <dbReference type="EMBL" id="MBC8560736.1"/>
    </source>
</evidence>
<dbReference type="InterPro" id="IPR006638">
    <property type="entry name" value="Elp3/MiaA/NifB-like_rSAM"/>
</dbReference>
<evidence type="ECO:0000256" key="1">
    <source>
        <dbReference type="ARBA" id="ARBA00022691"/>
    </source>
</evidence>
<keyword evidence="7" id="KW-1185">Reference proteome</keyword>
<keyword evidence="1" id="KW-0949">S-adenosyl-L-methionine</keyword>
<dbReference type="InterPro" id="IPR007197">
    <property type="entry name" value="rSAM"/>
</dbReference>
<organism evidence="6 7">
    <name type="scientific">Fumia xinanensis</name>
    <dbReference type="NCBI Taxonomy" id="2763659"/>
    <lineage>
        <taxon>Bacteria</taxon>
        <taxon>Bacillati</taxon>
        <taxon>Bacillota</taxon>
        <taxon>Clostridia</taxon>
        <taxon>Eubacteriales</taxon>
        <taxon>Oscillospiraceae</taxon>
        <taxon>Fumia</taxon>
    </lineage>
</organism>
<evidence type="ECO:0000256" key="3">
    <source>
        <dbReference type="ARBA" id="ARBA00023004"/>
    </source>
</evidence>
<dbReference type="RefSeq" id="WP_249295984.1">
    <property type="nucleotide sequence ID" value="NZ_JACRSV010000004.1"/>
</dbReference>
<gene>
    <name evidence="6" type="ORF">H8710_11745</name>
</gene>
<dbReference type="SUPFAM" id="SSF102114">
    <property type="entry name" value="Radical SAM enzymes"/>
    <property type="match status" value="1"/>
</dbReference>
<sequence>MCKENIKNALLAKGQEREKLFFKASNIRQKHCGNKVYVRGVLEISNYCKCNCGFCGNAFSSKRLNRYRLTLDNILNQIDFAHDLGIDVIHLASGSDPLFDFEIICRAVQYIISKDMVPELALGQLTNDQYDVLFNHGARRFILKFETSDFKLFSRVKSCQMGLNSLIDTIQNLIDRGGQVGTGNIIGLPGQTIDTIVDDLFLMSRLQVSMASTSVFIPNAESAFAKEAKGDPDLALNYLALLRIIKSDKNISIPSNSTLGTIGKKCALQIASNELSLNITPFQYRGSYSIYSGKNRYLNNYEELNEIISKSGCQLSTFKSTVGTVGSEIRI</sequence>
<dbReference type="GO" id="GO:0046872">
    <property type="term" value="F:metal ion binding"/>
    <property type="evidence" value="ECO:0007669"/>
    <property type="project" value="UniProtKB-KW"/>
</dbReference>
<comment type="caution">
    <text evidence="6">The sequence shown here is derived from an EMBL/GenBank/DDBJ whole genome shotgun (WGS) entry which is preliminary data.</text>
</comment>
<keyword evidence="2" id="KW-0479">Metal-binding</keyword>
<dbReference type="GO" id="GO:0016740">
    <property type="term" value="F:transferase activity"/>
    <property type="evidence" value="ECO:0007669"/>
    <property type="project" value="TreeGrafter"/>
</dbReference>
<dbReference type="PANTHER" id="PTHR43726:SF1">
    <property type="entry name" value="BIOTIN SYNTHASE"/>
    <property type="match status" value="1"/>
</dbReference>
<reference evidence="6" key="1">
    <citation type="submission" date="2020-08" db="EMBL/GenBank/DDBJ databases">
        <title>Genome public.</title>
        <authorList>
            <person name="Liu C."/>
            <person name="Sun Q."/>
        </authorList>
    </citation>
    <scope>NUCLEOTIDE SEQUENCE</scope>
    <source>
        <strain evidence="6">NSJ-33</strain>
    </source>
</reference>
<dbReference type="SFLD" id="SFLDG01060">
    <property type="entry name" value="BATS_domain_containing"/>
    <property type="match status" value="1"/>
</dbReference>
<dbReference type="Gene3D" id="3.20.20.70">
    <property type="entry name" value="Aldolase class I"/>
    <property type="match status" value="1"/>
</dbReference>
<proteinExistence type="predicted"/>
<dbReference type="InterPro" id="IPR058240">
    <property type="entry name" value="rSAM_sf"/>
</dbReference>
<dbReference type="GO" id="GO:0051536">
    <property type="term" value="F:iron-sulfur cluster binding"/>
    <property type="evidence" value="ECO:0007669"/>
    <property type="project" value="UniProtKB-KW"/>
</dbReference>
<dbReference type="SFLD" id="SFLDG01280">
    <property type="entry name" value="HydE/PylB-like"/>
    <property type="match status" value="1"/>
</dbReference>
<dbReference type="SFLD" id="SFLDS00029">
    <property type="entry name" value="Radical_SAM"/>
    <property type="match status" value="1"/>
</dbReference>
<accession>A0A926E3S6</accession>
<keyword evidence="3" id="KW-0408">Iron</keyword>
<name>A0A926E3S6_9FIRM</name>
<keyword evidence="4" id="KW-0411">Iron-sulfur</keyword>